<gene>
    <name evidence="4" type="primary">106084565</name>
</gene>
<keyword evidence="1" id="KW-1133">Transmembrane helix</keyword>
<dbReference type="PANTHER" id="PTHR11161:SF15">
    <property type="entry name" value="GH19286P-RELATED"/>
    <property type="match status" value="1"/>
</dbReference>
<dbReference type="VEuPathDB" id="VectorBase:SCAU005022"/>
<dbReference type="Pfam" id="PF20146">
    <property type="entry name" value="NRF"/>
    <property type="match status" value="1"/>
</dbReference>
<dbReference type="Proteomes" id="UP000095300">
    <property type="component" value="Unassembled WGS sequence"/>
</dbReference>
<dbReference type="Pfam" id="PF01757">
    <property type="entry name" value="Acyl_transf_3"/>
    <property type="match status" value="1"/>
</dbReference>
<dbReference type="PANTHER" id="PTHR11161">
    <property type="entry name" value="O-ACYLTRANSFERASE"/>
    <property type="match status" value="1"/>
</dbReference>
<feature type="transmembrane region" description="Helical" evidence="1">
    <location>
        <begin position="622"/>
        <end position="639"/>
    </location>
</feature>
<keyword evidence="1" id="KW-0812">Transmembrane</keyword>
<feature type="transmembrane region" description="Helical" evidence="1">
    <location>
        <begin position="276"/>
        <end position="294"/>
    </location>
</feature>
<name>A0A1I8P5Q1_STOCA</name>
<feature type="signal peptide" evidence="2">
    <location>
        <begin position="1"/>
        <end position="28"/>
    </location>
</feature>
<reference evidence="5" key="1">
    <citation type="submission" date="2015-05" db="EMBL/GenBank/DDBJ databases">
        <authorList>
            <person name="Wilson R.K."/>
            <person name="Warren W.C."/>
            <person name="Olafson P."/>
        </authorList>
    </citation>
    <scope>NUCLEOTIDE SEQUENCE [LARGE SCALE GENOMIC DNA]</scope>
    <source>
        <strain evidence="5">USDA</strain>
    </source>
</reference>
<dbReference type="OrthoDB" id="207378at2759"/>
<evidence type="ECO:0000259" key="3">
    <source>
        <dbReference type="SMART" id="SM00703"/>
    </source>
</evidence>
<evidence type="ECO:0000256" key="1">
    <source>
        <dbReference type="SAM" id="Phobius"/>
    </source>
</evidence>
<dbReference type="KEGG" id="scac:106084565"/>
<feature type="transmembrane region" description="Helical" evidence="1">
    <location>
        <begin position="404"/>
        <end position="428"/>
    </location>
</feature>
<protein>
    <recommendedName>
        <fullName evidence="3">Nose resistant-to-fluoxetine protein N-terminal domain-containing protein</fullName>
    </recommendedName>
</protein>
<feature type="transmembrane region" description="Helical" evidence="1">
    <location>
        <begin position="651"/>
        <end position="672"/>
    </location>
</feature>
<feature type="transmembrane region" description="Helical" evidence="1">
    <location>
        <begin position="693"/>
        <end position="714"/>
    </location>
</feature>
<keyword evidence="2" id="KW-0732">Signal</keyword>
<dbReference type="AlphaFoldDB" id="A0A1I8P5Q1"/>
<dbReference type="SMART" id="SM00703">
    <property type="entry name" value="NRF"/>
    <property type="match status" value="1"/>
</dbReference>
<keyword evidence="1" id="KW-0472">Membrane</keyword>
<keyword evidence="5" id="KW-1185">Reference proteome</keyword>
<proteinExistence type="predicted"/>
<dbReference type="InterPro" id="IPR002656">
    <property type="entry name" value="Acyl_transf_3_dom"/>
</dbReference>
<reference evidence="4" key="2">
    <citation type="submission" date="2020-05" db="UniProtKB">
        <authorList>
            <consortium name="EnsemblMetazoa"/>
        </authorList>
    </citation>
    <scope>IDENTIFICATION</scope>
    <source>
        <strain evidence="4">USDA</strain>
    </source>
</reference>
<dbReference type="GO" id="GO:0016747">
    <property type="term" value="F:acyltransferase activity, transferring groups other than amino-acyl groups"/>
    <property type="evidence" value="ECO:0007669"/>
    <property type="project" value="InterPro"/>
</dbReference>
<evidence type="ECO:0000313" key="5">
    <source>
        <dbReference type="Proteomes" id="UP000095300"/>
    </source>
</evidence>
<feature type="domain" description="Nose resistant-to-fluoxetine protein N-terminal" evidence="3">
    <location>
        <begin position="110"/>
        <end position="253"/>
    </location>
</feature>
<organism evidence="4 5">
    <name type="scientific">Stomoxys calcitrans</name>
    <name type="common">Stable fly</name>
    <name type="synonym">Conops calcitrans</name>
    <dbReference type="NCBI Taxonomy" id="35570"/>
    <lineage>
        <taxon>Eukaryota</taxon>
        <taxon>Metazoa</taxon>
        <taxon>Ecdysozoa</taxon>
        <taxon>Arthropoda</taxon>
        <taxon>Hexapoda</taxon>
        <taxon>Insecta</taxon>
        <taxon>Pterygota</taxon>
        <taxon>Neoptera</taxon>
        <taxon>Endopterygota</taxon>
        <taxon>Diptera</taxon>
        <taxon>Brachycera</taxon>
        <taxon>Muscomorpha</taxon>
        <taxon>Muscoidea</taxon>
        <taxon>Muscidae</taxon>
        <taxon>Stomoxys</taxon>
    </lineage>
</organism>
<feature type="transmembrane region" description="Helical" evidence="1">
    <location>
        <begin position="584"/>
        <end position="606"/>
    </location>
</feature>
<feature type="transmembrane region" description="Helical" evidence="1">
    <location>
        <begin position="365"/>
        <end position="384"/>
    </location>
</feature>
<dbReference type="EnsemblMetazoa" id="SCAU005022-RB">
    <property type="protein sequence ID" value="SCAU005022-PB"/>
    <property type="gene ID" value="SCAU005022"/>
</dbReference>
<feature type="transmembrane region" description="Helical" evidence="1">
    <location>
        <begin position="720"/>
        <end position="745"/>
    </location>
</feature>
<evidence type="ECO:0000313" key="4">
    <source>
        <dbReference type="EnsemblMetazoa" id="SCAU005022-PB"/>
    </source>
</evidence>
<sequence>MIGRKSRFAVPLCCGVAILLLFTYPANCQDNRQNVSIFLNQNDTVLEQYGAALENSTTGEAGSHDFVHTEEDEEEDAVNYNLIAPTYEYHLEKSSIIYGLVKVANGSNVNPSCHRHLGSVRRGILRKEPWAMKVLDASGSKPPGFVFGQNFWFGSREACGAVRRPVGITLSDNYPRVMKQGIINDLAPFDMDYRVVYLKHRSPWQVEIKLMSEQVIHVGLCLPSSCHMTEIQSLMVDYISGGLFVENDIYDIQPDVLYVKDLQITAEFFERESFKLLSAFVAFTLAMVLIASYLRSRSQVAAIKDIDSASSSAGVVDTCIDDDELSLWNFPKLRNFITCFDIQENLSKMFSVKDSKPTEIPVINGLRSICAVWILLFHVMWYMYFTVHNKTFLISYAEKLFFQYISSAPIMVDVFFTISGFLQTYNFLRNTKKIETIRGNSFVQNAMQFFKSTFHRYLRLVPLYLVVMAVVDLLFVYIGKVSVYDINEKFDENCANYWWRNLFFIQNLFDHKDMCANWTWSLACEMQYFLIATILLFAYTKHPRCVKLITGTLLGANIMWSYGIGFNTNFQLSFDTLFTTGTDIYISPFVRVMPYIIGCIAGWAYVEYQLRPTDMSDFKESLCWNLSIIVFFVCQYSTVKRDVSPVTAISLFVVGRLLFSMAISWVIIGSAAGRGVVWSRFLEAKVFQHLNRISYAFYLLNPFVIAFFFGLTNSSTHADPFMLCVLCTGFTIIVYAASVLFSLAFEVPFCNWSSHLLRRSNTPPKAKSA</sequence>
<feature type="transmembrane region" description="Helical" evidence="1">
    <location>
        <begin position="545"/>
        <end position="564"/>
    </location>
</feature>
<dbReference type="InterPro" id="IPR006621">
    <property type="entry name" value="Nose-resist-to-fluoxetine_N"/>
</dbReference>
<feature type="transmembrane region" description="Helical" evidence="1">
    <location>
        <begin position="457"/>
        <end position="478"/>
    </location>
</feature>
<feature type="transmembrane region" description="Helical" evidence="1">
    <location>
        <begin position="518"/>
        <end position="538"/>
    </location>
</feature>
<evidence type="ECO:0000256" key="2">
    <source>
        <dbReference type="SAM" id="SignalP"/>
    </source>
</evidence>
<feature type="chain" id="PRO_5014271745" description="Nose resistant-to-fluoxetine protein N-terminal domain-containing protein" evidence="2">
    <location>
        <begin position="29"/>
        <end position="769"/>
    </location>
</feature>
<accession>A0A1I8P5Q1</accession>
<dbReference type="EnsemblMetazoa" id="SCAU005022-RA">
    <property type="protein sequence ID" value="SCAU005022-PA"/>
    <property type="gene ID" value="SCAU005022"/>
</dbReference>
<dbReference type="InterPro" id="IPR052728">
    <property type="entry name" value="O2_lipid_transport_reg"/>
</dbReference>